<dbReference type="InterPro" id="IPR000594">
    <property type="entry name" value="ThiF_NAD_FAD-bd"/>
</dbReference>
<dbReference type="Pfam" id="PF00899">
    <property type="entry name" value="ThiF"/>
    <property type="match status" value="1"/>
</dbReference>
<dbReference type="GO" id="GO:0005829">
    <property type="term" value="C:cytosol"/>
    <property type="evidence" value="ECO:0007669"/>
    <property type="project" value="TreeGrafter"/>
</dbReference>
<proteinExistence type="inferred from homology"/>
<dbReference type="GO" id="GO:0008146">
    <property type="term" value="F:sulfotransferase activity"/>
    <property type="evidence" value="ECO:0007669"/>
    <property type="project" value="TreeGrafter"/>
</dbReference>
<sequence>MIKPHNTTLNDDELSDNELSDDELALYARQILLDEWGLKAQLRLKHANVLVVGVGGLGCPALETLVRAGVGHLLLIDDDKVQLSNLQRQSLFYPDDIGKPKAQTACLTLKKTNPYVEIHAICQRLDDGLAHQLFAHSATHADNRFDVILDCSDNFATRRLLNQLSVKHNIPLLSASAIAMNGQLALFEPAKNTGCYHCIFGHTTPIEQTCATSGVLASTPAFMGQLQANVALQFLGRGINPLVNKLLLCDGQRMKIQAISYHKQASCDVCGSVFADVPL</sequence>
<dbReference type="InterPro" id="IPR045886">
    <property type="entry name" value="ThiF/MoeB/HesA"/>
</dbReference>
<dbReference type="AlphaFoldDB" id="A0A1T0CJC1"/>
<evidence type="ECO:0000259" key="2">
    <source>
        <dbReference type="Pfam" id="PF00899"/>
    </source>
</evidence>
<dbReference type="EMBL" id="MUYT01000003">
    <property type="protein sequence ID" value="OOS22434.1"/>
    <property type="molecule type" value="Genomic_DNA"/>
</dbReference>
<dbReference type="Proteomes" id="UP000191094">
    <property type="component" value="Unassembled WGS sequence"/>
</dbReference>
<reference evidence="3 4" key="1">
    <citation type="submission" date="2017-02" db="EMBL/GenBank/DDBJ databases">
        <title>Draft genome sequence of Moraxella lincolnii CCUG 9405T type strain.</title>
        <authorList>
            <person name="Salva-Serra F."/>
            <person name="Engstrom-Jakobsson H."/>
            <person name="Thorell K."/>
            <person name="Jaen-Luchoro D."/>
            <person name="Gonzales-Siles L."/>
            <person name="Karlsson R."/>
            <person name="Yazdan S."/>
            <person name="Boulund F."/>
            <person name="Johnning A."/>
            <person name="Engstrand L."/>
            <person name="Kristiansson E."/>
            <person name="Moore E."/>
        </authorList>
    </citation>
    <scope>NUCLEOTIDE SEQUENCE [LARGE SCALE GENOMIC DNA]</scope>
    <source>
        <strain evidence="3 4">CCUG 9405</strain>
    </source>
</reference>
<evidence type="ECO:0000256" key="1">
    <source>
        <dbReference type="ARBA" id="ARBA00009919"/>
    </source>
</evidence>
<protein>
    <submittedName>
        <fullName evidence="3">Molybdopterin biosynthesis protein</fullName>
    </submittedName>
</protein>
<accession>A0A1T0CJC1</accession>
<evidence type="ECO:0000313" key="4">
    <source>
        <dbReference type="Proteomes" id="UP000191094"/>
    </source>
</evidence>
<dbReference type="InterPro" id="IPR035985">
    <property type="entry name" value="Ubiquitin-activating_enz"/>
</dbReference>
<evidence type="ECO:0000313" key="3">
    <source>
        <dbReference type="EMBL" id="OOS22434.1"/>
    </source>
</evidence>
<dbReference type="PANTHER" id="PTHR10953:SF102">
    <property type="entry name" value="ADENYLYLTRANSFERASE AND SULFURTRANSFERASE MOCS3"/>
    <property type="match status" value="1"/>
</dbReference>
<dbReference type="FunFam" id="3.40.50.720:FF:000080">
    <property type="entry name" value="Thiazole biosynthesis adenylyltransferase ThiF"/>
    <property type="match status" value="1"/>
</dbReference>
<gene>
    <name evidence="3" type="ORF">B0682_02095</name>
</gene>
<comment type="similarity">
    <text evidence="1">Belongs to the HesA/MoeB/ThiF family.</text>
</comment>
<dbReference type="OrthoDB" id="9804286at2"/>
<keyword evidence="4" id="KW-1185">Reference proteome</keyword>
<dbReference type="RefSeq" id="WP_078306468.1">
    <property type="nucleotide sequence ID" value="NZ_MUYT01000003.1"/>
</dbReference>
<dbReference type="GO" id="GO:0016779">
    <property type="term" value="F:nucleotidyltransferase activity"/>
    <property type="evidence" value="ECO:0007669"/>
    <property type="project" value="TreeGrafter"/>
</dbReference>
<organism evidence="3 4">
    <name type="scientific">Lwoffella lincolnii</name>
    <dbReference type="NCBI Taxonomy" id="90241"/>
    <lineage>
        <taxon>Bacteria</taxon>
        <taxon>Pseudomonadati</taxon>
        <taxon>Pseudomonadota</taxon>
        <taxon>Gammaproteobacteria</taxon>
        <taxon>Moraxellales</taxon>
        <taxon>Moraxellaceae</taxon>
        <taxon>Lwoffella</taxon>
    </lineage>
</organism>
<dbReference type="GO" id="GO:0004792">
    <property type="term" value="F:thiosulfate-cyanide sulfurtransferase activity"/>
    <property type="evidence" value="ECO:0007669"/>
    <property type="project" value="TreeGrafter"/>
</dbReference>
<comment type="caution">
    <text evidence="3">The sequence shown here is derived from an EMBL/GenBank/DDBJ whole genome shotgun (WGS) entry which is preliminary data.</text>
</comment>
<dbReference type="SUPFAM" id="SSF69572">
    <property type="entry name" value="Activating enzymes of the ubiquitin-like proteins"/>
    <property type="match status" value="1"/>
</dbReference>
<dbReference type="PANTHER" id="PTHR10953">
    <property type="entry name" value="UBIQUITIN-ACTIVATING ENZYME E1"/>
    <property type="match status" value="1"/>
</dbReference>
<dbReference type="Gene3D" id="3.40.50.720">
    <property type="entry name" value="NAD(P)-binding Rossmann-like Domain"/>
    <property type="match status" value="1"/>
</dbReference>
<name>A0A1T0CJC1_9GAMM</name>
<dbReference type="STRING" id="90241.B0682_02095"/>
<feature type="domain" description="THIF-type NAD/FAD binding fold" evidence="2">
    <location>
        <begin position="27"/>
        <end position="268"/>
    </location>
</feature>
<dbReference type="CDD" id="cd00757">
    <property type="entry name" value="ThiF_MoeB_HesA_family"/>
    <property type="match status" value="1"/>
</dbReference>
<dbReference type="GO" id="GO:0008641">
    <property type="term" value="F:ubiquitin-like modifier activating enzyme activity"/>
    <property type="evidence" value="ECO:0007669"/>
    <property type="project" value="InterPro"/>
</dbReference>